<sequence length="99" mass="10787">MLVVTSYEDDEGQRRTSLNAECTPTSGPSVAEVMAVKAASPLLVVMHAAGAVRQVPPTDERRPGRERSKLELERATWLILPVVICFSQWLCHASASAHC</sequence>
<gene>
    <name evidence="2" type="ORF">M513_11049</name>
</gene>
<feature type="region of interest" description="Disordered" evidence="1">
    <location>
        <begin position="1"/>
        <end position="24"/>
    </location>
</feature>
<name>A0A085LT10_9BILA</name>
<evidence type="ECO:0000313" key="3">
    <source>
        <dbReference type="Proteomes" id="UP000030764"/>
    </source>
</evidence>
<evidence type="ECO:0000256" key="1">
    <source>
        <dbReference type="SAM" id="MobiDB-lite"/>
    </source>
</evidence>
<accession>A0A085LT10</accession>
<reference evidence="2 3" key="1">
    <citation type="journal article" date="2014" name="Nat. Genet.">
        <title>Genome and transcriptome of the porcine whipworm Trichuris suis.</title>
        <authorList>
            <person name="Jex A.R."/>
            <person name="Nejsum P."/>
            <person name="Schwarz E.M."/>
            <person name="Hu L."/>
            <person name="Young N.D."/>
            <person name="Hall R.S."/>
            <person name="Korhonen P.K."/>
            <person name="Liao S."/>
            <person name="Thamsborg S."/>
            <person name="Xia J."/>
            <person name="Xu P."/>
            <person name="Wang S."/>
            <person name="Scheerlinck J.P."/>
            <person name="Hofmann A."/>
            <person name="Sternberg P.W."/>
            <person name="Wang J."/>
            <person name="Gasser R.B."/>
        </authorList>
    </citation>
    <scope>NUCLEOTIDE SEQUENCE [LARGE SCALE GENOMIC DNA]</scope>
    <source>
        <strain evidence="2">DCEP-RM93M</strain>
    </source>
</reference>
<dbReference type="AlphaFoldDB" id="A0A085LT10"/>
<evidence type="ECO:0000313" key="2">
    <source>
        <dbReference type="EMBL" id="KFD48106.1"/>
    </source>
</evidence>
<dbReference type="Proteomes" id="UP000030764">
    <property type="component" value="Unassembled WGS sequence"/>
</dbReference>
<organism evidence="2 3">
    <name type="scientific">Trichuris suis</name>
    <name type="common">pig whipworm</name>
    <dbReference type="NCBI Taxonomy" id="68888"/>
    <lineage>
        <taxon>Eukaryota</taxon>
        <taxon>Metazoa</taxon>
        <taxon>Ecdysozoa</taxon>
        <taxon>Nematoda</taxon>
        <taxon>Enoplea</taxon>
        <taxon>Dorylaimia</taxon>
        <taxon>Trichinellida</taxon>
        <taxon>Trichuridae</taxon>
        <taxon>Trichuris</taxon>
    </lineage>
</organism>
<feature type="compositionally biased region" description="Polar residues" evidence="1">
    <location>
        <begin position="15"/>
        <end position="24"/>
    </location>
</feature>
<keyword evidence="3" id="KW-1185">Reference proteome</keyword>
<dbReference type="EMBL" id="KL363304">
    <property type="protein sequence ID" value="KFD48106.1"/>
    <property type="molecule type" value="Genomic_DNA"/>
</dbReference>
<proteinExistence type="predicted"/>
<protein>
    <submittedName>
        <fullName evidence="2">Uncharacterized protein</fullName>
    </submittedName>
</protein>